<dbReference type="SMR" id="A0A3B6H444"/>
<dbReference type="STRING" id="4565.A0A3B6H444"/>
<dbReference type="Gramene" id="TraesLAC3D03G01902510.3">
    <property type="protein sequence ID" value="TraesLAC3D03G01902510.3"/>
    <property type="gene ID" value="TraesLAC3D03G01902510"/>
</dbReference>
<dbReference type="GO" id="GO:0061630">
    <property type="term" value="F:ubiquitin protein ligase activity"/>
    <property type="evidence" value="ECO:0007669"/>
    <property type="project" value="InterPro"/>
</dbReference>
<keyword evidence="2 4" id="KW-0863">Zinc-finger</keyword>
<dbReference type="GO" id="GO:0008270">
    <property type="term" value="F:zinc ion binding"/>
    <property type="evidence" value="ECO:0007669"/>
    <property type="project" value="UniProtKB-KW"/>
</dbReference>
<dbReference type="SMART" id="SM00184">
    <property type="entry name" value="RING"/>
    <property type="match status" value="1"/>
</dbReference>
<protein>
    <recommendedName>
        <fullName evidence="6">RING-type domain-containing protein</fullName>
    </recommendedName>
</protein>
<name>A0A3B6H444_WHEAT</name>
<dbReference type="OrthoDB" id="6105938at2759"/>
<dbReference type="Gramene" id="TraesCS3D02G421000.2">
    <property type="protein sequence ID" value="TraesCS3D02G421000.2"/>
    <property type="gene ID" value="TraesCS3D02G421000"/>
</dbReference>
<feature type="compositionally biased region" description="Low complexity" evidence="5">
    <location>
        <begin position="109"/>
        <end position="122"/>
    </location>
</feature>
<sequence>MDARQTAQVNQVVGAVGMPPPQSQTQDAWVDPQFVMMRGSTRDKIFEYIGRKQTSADWRRRLPELARRLEELLFRKYPSKAEYYNMMKQQIEPHLQFAIKQLSALNQQRQQNQQLSRQISSSPGNGTMILTPGITQGTSETSRMSYVTGDIGPSSSGAGMVPLNANMGEAPDQHVNTLLSLGMNPTHQDHPRDSNNNLMIDTADTPATNRFLLMVMQKSRAPLKEIRKEPKFSCPVCMNELVDASSTICGHIFCQKCIQASIQAQSKCPTCRRTLTMNSFHRVYLPTMD</sequence>
<evidence type="ECO:0000256" key="3">
    <source>
        <dbReference type="ARBA" id="ARBA00022833"/>
    </source>
</evidence>
<dbReference type="GO" id="GO:0005634">
    <property type="term" value="C:nucleus"/>
    <property type="evidence" value="ECO:0000318"/>
    <property type="project" value="GO_Central"/>
</dbReference>
<organism evidence="7">
    <name type="scientific">Triticum aestivum</name>
    <name type="common">Wheat</name>
    <dbReference type="NCBI Taxonomy" id="4565"/>
    <lineage>
        <taxon>Eukaryota</taxon>
        <taxon>Viridiplantae</taxon>
        <taxon>Streptophyta</taxon>
        <taxon>Embryophyta</taxon>
        <taxon>Tracheophyta</taxon>
        <taxon>Spermatophyta</taxon>
        <taxon>Magnoliopsida</taxon>
        <taxon>Liliopsida</taxon>
        <taxon>Poales</taxon>
        <taxon>Poaceae</taxon>
        <taxon>BOP clade</taxon>
        <taxon>Pooideae</taxon>
        <taxon>Triticodae</taxon>
        <taxon>Triticeae</taxon>
        <taxon>Triticinae</taxon>
        <taxon>Triticum</taxon>
    </lineage>
</organism>
<dbReference type="AlphaFoldDB" id="A0A3B6H444"/>
<evidence type="ECO:0000259" key="6">
    <source>
        <dbReference type="PROSITE" id="PS50089"/>
    </source>
</evidence>
<dbReference type="Gramene" id="TraesARI3D03G01994870.4">
    <property type="protein sequence ID" value="TraesARI3D03G01994870.4"/>
    <property type="gene ID" value="TraesARI3D03G01994870"/>
</dbReference>
<keyword evidence="1" id="KW-0479">Metal-binding</keyword>
<accession>A0A3B6H444</accession>
<dbReference type="PROSITE" id="PS50089">
    <property type="entry name" value="ZF_RING_2"/>
    <property type="match status" value="1"/>
</dbReference>
<dbReference type="InterPro" id="IPR017907">
    <property type="entry name" value="Znf_RING_CS"/>
</dbReference>
<evidence type="ECO:0000256" key="1">
    <source>
        <dbReference type="ARBA" id="ARBA00022723"/>
    </source>
</evidence>
<evidence type="ECO:0000256" key="4">
    <source>
        <dbReference type="PROSITE-ProRule" id="PRU00175"/>
    </source>
</evidence>
<dbReference type="InterPro" id="IPR001841">
    <property type="entry name" value="Znf_RING"/>
</dbReference>
<keyword evidence="3" id="KW-0862">Zinc</keyword>
<dbReference type="GO" id="GO:0032183">
    <property type="term" value="F:SUMO binding"/>
    <property type="evidence" value="ECO:0000318"/>
    <property type="project" value="GO_Central"/>
</dbReference>
<feature type="domain" description="RING-type" evidence="6">
    <location>
        <begin position="234"/>
        <end position="272"/>
    </location>
</feature>
<dbReference type="Pfam" id="PF13923">
    <property type="entry name" value="zf-C3HC4_2"/>
    <property type="match status" value="1"/>
</dbReference>
<dbReference type="InterPro" id="IPR013083">
    <property type="entry name" value="Znf_RING/FYVE/PHD"/>
</dbReference>
<dbReference type="GO" id="GO:0006511">
    <property type="term" value="P:ubiquitin-dependent protein catabolic process"/>
    <property type="evidence" value="ECO:0000318"/>
    <property type="project" value="GO_Central"/>
</dbReference>
<dbReference type="Gramene" id="TraesCS3D03G0922700.3">
    <property type="protein sequence ID" value="TraesCS3D03G0922700.3.CDS"/>
    <property type="gene ID" value="TraesCS3D03G0922700"/>
</dbReference>
<evidence type="ECO:0000256" key="2">
    <source>
        <dbReference type="ARBA" id="ARBA00022771"/>
    </source>
</evidence>
<dbReference type="InterPro" id="IPR049627">
    <property type="entry name" value="SLX8"/>
</dbReference>
<evidence type="ECO:0000313" key="7">
    <source>
        <dbReference type="EnsemblPlants" id="TraesCS3D02G421000.2"/>
    </source>
</evidence>
<keyword evidence="8" id="KW-1185">Reference proteome</keyword>
<feature type="region of interest" description="Disordered" evidence="5">
    <location>
        <begin position="109"/>
        <end position="140"/>
    </location>
</feature>
<dbReference type="Proteomes" id="UP000019116">
    <property type="component" value="Chromosome 3D"/>
</dbReference>
<dbReference type="Gramene" id="TraesJAG3D03G01968860.3">
    <property type="protein sequence ID" value="TraesJAG3D03G01968860.3"/>
    <property type="gene ID" value="TraesJAG3D03G01968860"/>
</dbReference>
<dbReference type="SUPFAM" id="SSF57850">
    <property type="entry name" value="RING/U-box"/>
    <property type="match status" value="1"/>
</dbReference>
<reference evidence="7" key="1">
    <citation type="submission" date="2018-08" db="EMBL/GenBank/DDBJ databases">
        <authorList>
            <person name="Rossello M."/>
        </authorList>
    </citation>
    <scope>NUCLEOTIDE SEQUENCE [LARGE SCALE GENOMIC DNA]</scope>
    <source>
        <strain evidence="7">cv. Chinese Spring</strain>
    </source>
</reference>
<dbReference type="PANTHER" id="PTHR47094">
    <property type="entry name" value="ELFLESS, ISOFORM B"/>
    <property type="match status" value="1"/>
</dbReference>
<dbReference type="PANTHER" id="PTHR47094:SF4">
    <property type="entry name" value="RING-TYPE DOMAIN-CONTAINING PROTEIN"/>
    <property type="match status" value="1"/>
</dbReference>
<dbReference type="Gramene" id="TraesMAC3D03G01959710.2">
    <property type="protein sequence ID" value="TraesMAC3D03G01959710.2"/>
    <property type="gene ID" value="TraesMAC3D03G01959710"/>
</dbReference>
<evidence type="ECO:0000313" key="8">
    <source>
        <dbReference type="Proteomes" id="UP000019116"/>
    </source>
</evidence>
<evidence type="ECO:0000256" key="5">
    <source>
        <dbReference type="SAM" id="MobiDB-lite"/>
    </source>
</evidence>
<dbReference type="EnsemblPlants" id="TraesCS3D02G421000.2">
    <property type="protein sequence ID" value="TraesCS3D02G421000.2"/>
    <property type="gene ID" value="TraesCS3D02G421000"/>
</dbReference>
<reference evidence="7" key="2">
    <citation type="submission" date="2018-10" db="UniProtKB">
        <authorList>
            <consortium name="EnsemblPlants"/>
        </authorList>
    </citation>
    <scope>IDENTIFICATION</scope>
</reference>
<dbReference type="PROSITE" id="PS00518">
    <property type="entry name" value="ZF_RING_1"/>
    <property type="match status" value="1"/>
</dbReference>
<gene>
    <name evidence="7" type="primary">LOC123075247</name>
</gene>
<proteinExistence type="predicted"/>
<dbReference type="Gene3D" id="3.30.40.10">
    <property type="entry name" value="Zinc/RING finger domain, C3HC4 (zinc finger)"/>
    <property type="match status" value="1"/>
</dbReference>